<protein>
    <submittedName>
        <fullName evidence="1">p2C01</fullName>
    </submittedName>
</protein>
<reference evidence="1" key="2">
    <citation type="journal article" date="2015" name="Data Brief">
        <title>Shoot transcriptome of the giant reed, Arundo donax.</title>
        <authorList>
            <person name="Barrero R.A."/>
            <person name="Guerrero F.D."/>
            <person name="Moolhuijzen P."/>
            <person name="Goolsby J.A."/>
            <person name="Tidwell J."/>
            <person name="Bellgard S.E."/>
            <person name="Bellgard M.I."/>
        </authorList>
    </citation>
    <scope>NUCLEOTIDE SEQUENCE</scope>
    <source>
        <tissue evidence="1">Shoot tissue taken approximately 20 cm above the soil surface</tissue>
    </source>
</reference>
<sequence length="47" mass="4963">MAASTASPSRPLASTPISRLLMLRFAARAAPLFASSGQKLCYLLVLI</sequence>
<accession>A0A0A9AF81</accession>
<reference evidence="1" key="1">
    <citation type="submission" date="2014-09" db="EMBL/GenBank/DDBJ databases">
        <authorList>
            <person name="Magalhaes I.L.F."/>
            <person name="Oliveira U."/>
            <person name="Santos F.R."/>
            <person name="Vidigal T.H.D.A."/>
            <person name="Brescovit A.D."/>
            <person name="Santos A.J."/>
        </authorList>
    </citation>
    <scope>NUCLEOTIDE SEQUENCE</scope>
    <source>
        <tissue evidence="1">Shoot tissue taken approximately 20 cm above the soil surface</tissue>
    </source>
</reference>
<dbReference type="AlphaFoldDB" id="A0A0A9AF81"/>
<proteinExistence type="predicted"/>
<evidence type="ECO:0000313" key="1">
    <source>
        <dbReference type="EMBL" id="JAD45742.1"/>
    </source>
</evidence>
<name>A0A0A9AF81_ARUDO</name>
<organism evidence="1">
    <name type="scientific">Arundo donax</name>
    <name type="common">Giant reed</name>
    <name type="synonym">Donax arundinaceus</name>
    <dbReference type="NCBI Taxonomy" id="35708"/>
    <lineage>
        <taxon>Eukaryota</taxon>
        <taxon>Viridiplantae</taxon>
        <taxon>Streptophyta</taxon>
        <taxon>Embryophyta</taxon>
        <taxon>Tracheophyta</taxon>
        <taxon>Spermatophyta</taxon>
        <taxon>Magnoliopsida</taxon>
        <taxon>Liliopsida</taxon>
        <taxon>Poales</taxon>
        <taxon>Poaceae</taxon>
        <taxon>PACMAD clade</taxon>
        <taxon>Arundinoideae</taxon>
        <taxon>Arundineae</taxon>
        <taxon>Arundo</taxon>
    </lineage>
</organism>
<dbReference type="EMBL" id="GBRH01252153">
    <property type="protein sequence ID" value="JAD45742.1"/>
    <property type="molecule type" value="Transcribed_RNA"/>
</dbReference>